<dbReference type="Proteomes" id="UP000679352">
    <property type="component" value="Chromosome"/>
</dbReference>
<keyword evidence="11" id="KW-0966">Cell projection</keyword>
<keyword evidence="11" id="KW-0969">Cilium</keyword>
<dbReference type="EMBL" id="CP076361">
    <property type="protein sequence ID" value="QWK91670.1"/>
    <property type="molecule type" value="Genomic_DNA"/>
</dbReference>
<evidence type="ECO:0000256" key="1">
    <source>
        <dbReference type="ARBA" id="ARBA00002254"/>
    </source>
</evidence>
<dbReference type="InterPro" id="IPR005503">
    <property type="entry name" value="FliL"/>
</dbReference>
<keyword evidence="6" id="KW-0812">Transmembrane</keyword>
<dbReference type="RefSeq" id="WP_215503860.1">
    <property type="nucleotide sequence ID" value="NZ_CP076361.1"/>
</dbReference>
<reference evidence="11" key="1">
    <citation type="submission" date="2021-06" db="EMBL/GenBank/DDBJ databases">
        <title>Direct submission.</title>
        <authorList>
            <person name="Lee C.-S."/>
            <person name="Jin L."/>
        </authorList>
    </citation>
    <scope>NUCLEOTIDE SEQUENCE</scope>
    <source>
        <strain evidence="11">Con5</strain>
    </source>
</reference>
<evidence type="ECO:0000256" key="6">
    <source>
        <dbReference type="ARBA" id="ARBA00022692"/>
    </source>
</evidence>
<name>A0A975S2Z9_9RHOB</name>
<evidence type="ECO:0000256" key="2">
    <source>
        <dbReference type="ARBA" id="ARBA00004162"/>
    </source>
</evidence>
<evidence type="ECO:0000313" key="12">
    <source>
        <dbReference type="Proteomes" id="UP000679352"/>
    </source>
</evidence>
<dbReference type="GO" id="GO:0009425">
    <property type="term" value="C:bacterial-type flagellum basal body"/>
    <property type="evidence" value="ECO:0007669"/>
    <property type="project" value="InterPro"/>
</dbReference>
<dbReference type="GO" id="GO:0071973">
    <property type="term" value="P:bacterial-type flagellum-dependent cell motility"/>
    <property type="evidence" value="ECO:0007669"/>
    <property type="project" value="InterPro"/>
</dbReference>
<keyword evidence="4" id="KW-1003">Cell membrane</keyword>
<comment type="subcellular location">
    <subcellularLocation>
        <location evidence="10">Cell inner membrane</location>
    </subcellularLocation>
    <subcellularLocation>
        <location evidence="2">Cell membrane</location>
        <topology evidence="2">Single-pass membrane protein</topology>
    </subcellularLocation>
</comment>
<evidence type="ECO:0000256" key="7">
    <source>
        <dbReference type="ARBA" id="ARBA00022779"/>
    </source>
</evidence>
<evidence type="ECO:0000256" key="8">
    <source>
        <dbReference type="ARBA" id="ARBA00022989"/>
    </source>
</evidence>
<evidence type="ECO:0000256" key="10">
    <source>
        <dbReference type="RuleBase" id="RU364125"/>
    </source>
</evidence>
<keyword evidence="9 10" id="KW-0472">Membrane</keyword>
<keyword evidence="12" id="KW-1185">Reference proteome</keyword>
<keyword evidence="8" id="KW-1133">Transmembrane helix</keyword>
<sequence>MKNILLVLVFCLVGIGGGLAAGWFLRPTPEAPHGAEVPPDAEAEVTEHEYVKMSHQFIVPLVTEGRVSAMVVLALSLEVTPGASESVFAKEPKLRDSFLQILFDHANSGGFRGSFTEGTTLIHLRKALLEAAQKVMAETVSDVLITDIARQDA</sequence>
<dbReference type="GO" id="GO:0005886">
    <property type="term" value="C:plasma membrane"/>
    <property type="evidence" value="ECO:0007669"/>
    <property type="project" value="UniProtKB-SubCell"/>
</dbReference>
<keyword evidence="5 10" id="KW-0145">Chemotaxis</keyword>
<organism evidence="11 12">
    <name type="scientific">Gemmobacter fulvus</name>
    <dbReference type="NCBI Taxonomy" id="2840474"/>
    <lineage>
        <taxon>Bacteria</taxon>
        <taxon>Pseudomonadati</taxon>
        <taxon>Pseudomonadota</taxon>
        <taxon>Alphaproteobacteria</taxon>
        <taxon>Rhodobacterales</taxon>
        <taxon>Paracoccaceae</taxon>
        <taxon>Gemmobacter</taxon>
    </lineage>
</organism>
<protein>
    <recommendedName>
        <fullName evidence="10">Flagellar protein FliL</fullName>
    </recommendedName>
</protein>
<evidence type="ECO:0000313" key="11">
    <source>
        <dbReference type="EMBL" id="QWK91670.1"/>
    </source>
</evidence>
<keyword evidence="11" id="KW-0282">Flagellum</keyword>
<evidence type="ECO:0000256" key="4">
    <source>
        <dbReference type="ARBA" id="ARBA00022475"/>
    </source>
</evidence>
<evidence type="ECO:0000256" key="5">
    <source>
        <dbReference type="ARBA" id="ARBA00022500"/>
    </source>
</evidence>
<proteinExistence type="inferred from homology"/>
<comment type="function">
    <text evidence="1 10">Controls the rotational direction of flagella during chemotaxis.</text>
</comment>
<evidence type="ECO:0000256" key="9">
    <source>
        <dbReference type="ARBA" id="ARBA00023136"/>
    </source>
</evidence>
<dbReference type="AlphaFoldDB" id="A0A975S2Z9"/>
<keyword evidence="7 10" id="KW-0283">Flagellar rotation</keyword>
<dbReference type="Pfam" id="PF03748">
    <property type="entry name" value="FliL"/>
    <property type="match status" value="1"/>
</dbReference>
<comment type="similarity">
    <text evidence="3 10">Belongs to the FliL family.</text>
</comment>
<accession>A0A975S2Z9</accession>
<dbReference type="GO" id="GO:0006935">
    <property type="term" value="P:chemotaxis"/>
    <property type="evidence" value="ECO:0007669"/>
    <property type="project" value="UniProtKB-KW"/>
</dbReference>
<dbReference type="KEGG" id="gfu:KM031_07330"/>
<keyword evidence="10" id="KW-0997">Cell inner membrane</keyword>
<evidence type="ECO:0000256" key="3">
    <source>
        <dbReference type="ARBA" id="ARBA00008281"/>
    </source>
</evidence>
<gene>
    <name evidence="11" type="ORF">KM031_07330</name>
</gene>